<evidence type="ECO:0000313" key="2">
    <source>
        <dbReference type="EnsemblMetazoa" id="AMEC010421-PA"/>
    </source>
</evidence>
<evidence type="ECO:0000313" key="3">
    <source>
        <dbReference type="Proteomes" id="UP000075902"/>
    </source>
</evidence>
<evidence type="ECO:0000256" key="1">
    <source>
        <dbReference type="SAM" id="MobiDB-lite"/>
    </source>
</evidence>
<organism evidence="2 3">
    <name type="scientific">Anopheles melas</name>
    <dbReference type="NCBI Taxonomy" id="34690"/>
    <lineage>
        <taxon>Eukaryota</taxon>
        <taxon>Metazoa</taxon>
        <taxon>Ecdysozoa</taxon>
        <taxon>Arthropoda</taxon>
        <taxon>Hexapoda</taxon>
        <taxon>Insecta</taxon>
        <taxon>Pterygota</taxon>
        <taxon>Neoptera</taxon>
        <taxon>Endopterygota</taxon>
        <taxon>Diptera</taxon>
        <taxon>Nematocera</taxon>
        <taxon>Culicoidea</taxon>
        <taxon>Culicidae</taxon>
        <taxon>Anophelinae</taxon>
        <taxon>Anopheles</taxon>
    </lineage>
</organism>
<feature type="region of interest" description="Disordered" evidence="1">
    <location>
        <begin position="1"/>
        <end position="29"/>
    </location>
</feature>
<reference evidence="2" key="2">
    <citation type="submission" date="2020-05" db="UniProtKB">
        <authorList>
            <consortium name="EnsemblMetazoa"/>
        </authorList>
    </citation>
    <scope>IDENTIFICATION</scope>
    <source>
        <strain evidence="2">CM1001059</strain>
    </source>
</reference>
<dbReference type="AlphaFoldDB" id="A0A182TY48"/>
<proteinExistence type="predicted"/>
<protein>
    <submittedName>
        <fullName evidence="2">Uncharacterized protein</fullName>
    </submittedName>
</protein>
<dbReference type="Proteomes" id="UP000075902">
    <property type="component" value="Unassembled WGS sequence"/>
</dbReference>
<accession>A0A182TY48</accession>
<name>A0A182TY48_9DIPT</name>
<dbReference type="VEuPathDB" id="VectorBase:AMEC010421"/>
<sequence>MKHRLDHRPAGRRRLVGRMGGGRGDHGRRRHRIRRHALAGRRRHTVDQLMVMMVMDVVHRLNPLMLQLAAAADVPAGARVRIGCCCCCCCCCAWLVADCATVAAAPLQTVATVGAGATVPVVTQLLSVPPVAIATAAFRAVGATTAMAADVAVFVTTMPPVPTGGGSVAIFTAAGKRWTTQGGEEHGPHKPDKFINRLCRATSTHANREQATWHLRDSPSSFLSNQ</sequence>
<dbReference type="EnsemblMetazoa" id="AMEC010421-RA">
    <property type="protein sequence ID" value="AMEC010421-PA"/>
    <property type="gene ID" value="AMEC010421"/>
</dbReference>
<reference evidence="3" key="1">
    <citation type="submission" date="2014-01" db="EMBL/GenBank/DDBJ databases">
        <title>The Genome Sequence of Anopheles melas CM1001059_A (V2).</title>
        <authorList>
            <consortium name="The Broad Institute Genomics Platform"/>
            <person name="Neafsey D.E."/>
            <person name="Besansky N."/>
            <person name="Howell P."/>
            <person name="Walton C."/>
            <person name="Young S.K."/>
            <person name="Zeng Q."/>
            <person name="Gargeya S."/>
            <person name="Fitzgerald M."/>
            <person name="Haas B."/>
            <person name="Abouelleil A."/>
            <person name="Allen A.W."/>
            <person name="Alvarado L."/>
            <person name="Arachchi H.M."/>
            <person name="Berlin A.M."/>
            <person name="Chapman S.B."/>
            <person name="Gainer-Dewar J."/>
            <person name="Goldberg J."/>
            <person name="Griggs A."/>
            <person name="Gujja S."/>
            <person name="Hansen M."/>
            <person name="Howarth C."/>
            <person name="Imamovic A."/>
            <person name="Ireland A."/>
            <person name="Larimer J."/>
            <person name="McCowan C."/>
            <person name="Murphy C."/>
            <person name="Pearson M."/>
            <person name="Poon T.W."/>
            <person name="Priest M."/>
            <person name="Roberts A."/>
            <person name="Saif S."/>
            <person name="Shea T."/>
            <person name="Sisk P."/>
            <person name="Sykes S."/>
            <person name="Wortman J."/>
            <person name="Nusbaum C."/>
            <person name="Birren B."/>
        </authorList>
    </citation>
    <scope>NUCLEOTIDE SEQUENCE [LARGE SCALE GENOMIC DNA]</scope>
    <source>
        <strain evidence="3">CM1001059</strain>
    </source>
</reference>
<feature type="compositionally biased region" description="Basic residues" evidence="1">
    <location>
        <begin position="1"/>
        <end position="16"/>
    </location>
</feature>
<keyword evidence="3" id="KW-1185">Reference proteome</keyword>